<protein>
    <submittedName>
        <fullName evidence="3">Uncharacterized protein</fullName>
    </submittedName>
</protein>
<dbReference type="AlphaFoldDB" id="A0A8S0X1L8"/>
<evidence type="ECO:0000256" key="2">
    <source>
        <dbReference type="SAM" id="Phobius"/>
    </source>
</evidence>
<dbReference type="Proteomes" id="UP000467700">
    <property type="component" value="Unassembled WGS sequence"/>
</dbReference>
<dbReference type="EMBL" id="CACVBS010000101">
    <property type="protein sequence ID" value="CAA7271046.1"/>
    <property type="molecule type" value="Genomic_DNA"/>
</dbReference>
<feature type="compositionally biased region" description="Acidic residues" evidence="1">
    <location>
        <begin position="73"/>
        <end position="109"/>
    </location>
</feature>
<evidence type="ECO:0000313" key="3">
    <source>
        <dbReference type="EMBL" id="CAA7271046.1"/>
    </source>
</evidence>
<comment type="caution">
    <text evidence="3">The sequence shown here is derived from an EMBL/GenBank/DDBJ whole genome shotgun (WGS) entry which is preliminary data.</text>
</comment>
<feature type="transmembrane region" description="Helical" evidence="2">
    <location>
        <begin position="135"/>
        <end position="160"/>
    </location>
</feature>
<gene>
    <name evidence="3" type="ORF">AAE3_LOCUS13245</name>
</gene>
<keyword evidence="2" id="KW-0472">Membrane</keyword>
<organism evidence="3 4">
    <name type="scientific">Cyclocybe aegerita</name>
    <name type="common">Black poplar mushroom</name>
    <name type="synonym">Agrocybe aegerita</name>
    <dbReference type="NCBI Taxonomy" id="1973307"/>
    <lineage>
        <taxon>Eukaryota</taxon>
        <taxon>Fungi</taxon>
        <taxon>Dikarya</taxon>
        <taxon>Basidiomycota</taxon>
        <taxon>Agaricomycotina</taxon>
        <taxon>Agaricomycetes</taxon>
        <taxon>Agaricomycetidae</taxon>
        <taxon>Agaricales</taxon>
        <taxon>Agaricineae</taxon>
        <taxon>Bolbitiaceae</taxon>
        <taxon>Cyclocybe</taxon>
    </lineage>
</organism>
<keyword evidence="4" id="KW-1185">Reference proteome</keyword>
<evidence type="ECO:0000313" key="4">
    <source>
        <dbReference type="Proteomes" id="UP000467700"/>
    </source>
</evidence>
<reference evidence="3 4" key="1">
    <citation type="submission" date="2020-01" db="EMBL/GenBank/DDBJ databases">
        <authorList>
            <person name="Gupta K D."/>
        </authorList>
    </citation>
    <scope>NUCLEOTIDE SEQUENCE [LARGE SCALE GENOMIC DNA]</scope>
</reference>
<accession>A0A8S0X1L8</accession>
<feature type="region of interest" description="Disordered" evidence="1">
    <location>
        <begin position="1"/>
        <end position="23"/>
    </location>
</feature>
<name>A0A8S0X1L8_CYCAE</name>
<feature type="region of interest" description="Disordered" evidence="1">
    <location>
        <begin position="73"/>
        <end position="112"/>
    </location>
</feature>
<proteinExistence type="predicted"/>
<keyword evidence="2" id="KW-0812">Transmembrane</keyword>
<sequence>MRFYGRRPSSALGWKQGQIWRNPPGSVAIRQIADHRASPEVHENKKIHEENGDNADIERFTKWLAANEDLVEQYGGDDESSETEDSGENSSEEETDEGQEQEPPFEDLDGWNMNRNNFWGDREKKDPSIEGRRSLMVLLFLLFIFFVIVAITVALLFLFLGTFFG</sequence>
<keyword evidence="2" id="KW-1133">Transmembrane helix</keyword>
<evidence type="ECO:0000256" key="1">
    <source>
        <dbReference type="SAM" id="MobiDB-lite"/>
    </source>
</evidence>